<dbReference type="EMBL" id="CP068985">
    <property type="protein sequence ID" value="QYC39177.1"/>
    <property type="molecule type" value="Genomic_DNA"/>
</dbReference>
<feature type="chain" id="PRO_5047467546" evidence="2">
    <location>
        <begin position="21"/>
        <end position="382"/>
    </location>
</feature>
<evidence type="ECO:0000313" key="4">
    <source>
        <dbReference type="Proteomes" id="UP000824681"/>
    </source>
</evidence>
<reference evidence="3 4" key="1">
    <citation type="journal article" date="2021" name="ACS Chem. Biol.">
        <title>Genomic-Led Discovery of a Novel Glycopeptide Antibiotic by Nonomuraea coxensis DSM 45129.</title>
        <authorList>
            <person name="Yushchuk O."/>
            <person name="Vior N.M."/>
            <person name="Andreo-Vidal A."/>
            <person name="Berini F."/>
            <person name="Ruckert C."/>
            <person name="Busche T."/>
            <person name="Binda E."/>
            <person name="Kalinowski J."/>
            <person name="Truman A.W."/>
            <person name="Marinelli F."/>
        </authorList>
    </citation>
    <scope>NUCLEOTIDE SEQUENCE [LARGE SCALE GENOMIC DNA]</scope>
    <source>
        <strain evidence="3 4">DSM 45129</strain>
    </source>
</reference>
<evidence type="ECO:0000256" key="2">
    <source>
        <dbReference type="SAM" id="SignalP"/>
    </source>
</evidence>
<keyword evidence="2" id="KW-0732">Signal</keyword>
<evidence type="ECO:0000313" key="3">
    <source>
        <dbReference type="EMBL" id="QYC39177.1"/>
    </source>
</evidence>
<evidence type="ECO:0000256" key="1">
    <source>
        <dbReference type="SAM" id="MobiDB-lite"/>
    </source>
</evidence>
<feature type="region of interest" description="Disordered" evidence="1">
    <location>
        <begin position="351"/>
        <end position="376"/>
    </location>
</feature>
<proteinExistence type="predicted"/>
<sequence>MPTIPLQAALVGLLMTPLTALPVTTGAQASPLTPIAAQREPVELLGAASETTRYWLHPDGHITTEIWSRPVRVKKSNAWAWIDPSLSLQGSAIKPKVVKGELTLPRGGDASPSTTFALTPDQSLALSWPAKLPEPTLEGSRATYTNAAGPGADLVVTALAAGFRYDLVLRERPAKAPQFEIPVKGNGLKLRETSGGRVRVTDGDDQNVAVPSKPWLESSKAAQSRGAVEAAVVTSGGGQTLVLKPDQKYLVDPATSYPVTIQSAFSIVPSADADVWSLLPDYPNGDGGTLKAGTESDGSKSRAYLKFNTSPLIGQQITNVTLSLLNIDGPSCGSAVGEAYRYGASLAGGIRPQSPGRLSRPTPPRTPSPIGAASVDPAARLL</sequence>
<gene>
    <name evidence="3" type="ORF">Nocox_07760</name>
</gene>
<protein>
    <submittedName>
        <fullName evidence="3">Uncharacterized protein</fullName>
    </submittedName>
</protein>
<accession>A0ABX8TXI9</accession>
<feature type="signal peptide" evidence="2">
    <location>
        <begin position="1"/>
        <end position="20"/>
    </location>
</feature>
<name>A0ABX8TXI9_9ACTN</name>
<dbReference type="Proteomes" id="UP000824681">
    <property type="component" value="Chromosome"/>
</dbReference>
<organism evidence="3 4">
    <name type="scientific">Nonomuraea coxensis DSM 45129</name>
    <dbReference type="NCBI Taxonomy" id="1122611"/>
    <lineage>
        <taxon>Bacteria</taxon>
        <taxon>Bacillati</taxon>
        <taxon>Actinomycetota</taxon>
        <taxon>Actinomycetes</taxon>
        <taxon>Streptosporangiales</taxon>
        <taxon>Streptosporangiaceae</taxon>
        <taxon>Nonomuraea</taxon>
    </lineage>
</organism>
<keyword evidence="4" id="KW-1185">Reference proteome</keyword>